<organism evidence="10 11">
    <name type="scientific">Candidatus Roizmanbacteria bacterium GW2011_GWC2_37_13</name>
    <dbReference type="NCBI Taxonomy" id="1618486"/>
    <lineage>
        <taxon>Bacteria</taxon>
        <taxon>Candidatus Roizmaniibacteriota</taxon>
    </lineage>
</organism>
<dbReference type="PATRIC" id="fig|1618486.3.peg.11"/>
<dbReference type="PANTHER" id="PTHR33908:SF11">
    <property type="entry name" value="MEMBRANE PROTEIN"/>
    <property type="match status" value="1"/>
</dbReference>
<evidence type="ECO:0000256" key="3">
    <source>
        <dbReference type="ARBA" id="ARBA00022676"/>
    </source>
</evidence>
<dbReference type="InterPro" id="IPR038731">
    <property type="entry name" value="RgtA/B/C-like"/>
</dbReference>
<feature type="transmembrane region" description="Helical" evidence="8">
    <location>
        <begin position="374"/>
        <end position="395"/>
    </location>
</feature>
<feature type="transmembrane region" description="Helical" evidence="8">
    <location>
        <begin position="128"/>
        <end position="146"/>
    </location>
</feature>
<evidence type="ECO:0000313" key="11">
    <source>
        <dbReference type="Proteomes" id="UP000034917"/>
    </source>
</evidence>
<sequence length="544" mass="63180">MLRKINRMWGVFIWLLVIGLLVYSRFVNLDWGLPYPMHPDERNMATAIQGLNCVISNFEFRISNFRECGNPHFFAYGQLPLYLGYGIVWLMKINPTLALRIISAIASIITTIIIIKIINFVSKKENNWMAWLAVIFSPYAIQLAHFGTTESLLMMFYSAVVYLSLIYSDNRIHNSKFIILNSFFCGLAIATKMSAVIFLVVPAVSIIVLSFRAKSRNLFVRSLHALRLVGMTIVVSFFFALIFSPHNLLNWQEFLSSMRYESDVALGKTLVFYMRQFVGTVQVWFQLTKVFPYALGWGIGLIGLIGLMGVGWRDRKINFLRLAFFVYFLPNAFLFAKWVRFMAPVFPILTVFAILLILNIKNEISKIHIKYQKVLHFALSSLFLLFYFLILLPGINYLTIYLKPDVRFQASEWIYKNIPENSYILSETANVVDIPVELPSYKFHKVYKVVSFNFYDLDESPDLQKELKDHLEKADYIFVPSRRIFANLNGRYPRLKEYYDNLFSGRLGFEKVAEFSAGLSDENSEETWSVFDHPVIRIYKKVKS</sequence>
<name>A0A0G0JER8_9BACT</name>
<comment type="subcellular location">
    <subcellularLocation>
        <location evidence="1">Cell membrane</location>
        <topology evidence="1">Multi-pass membrane protein</topology>
    </subcellularLocation>
</comment>
<dbReference type="InterPro" id="IPR050297">
    <property type="entry name" value="LipidA_mod_glycosyltrf_83"/>
</dbReference>
<feature type="transmembrane region" description="Helical" evidence="8">
    <location>
        <begin position="180"/>
        <end position="213"/>
    </location>
</feature>
<keyword evidence="5 8" id="KW-0812">Transmembrane</keyword>
<protein>
    <recommendedName>
        <fullName evidence="9">Glycosyltransferase RgtA/B/C/D-like domain-containing protein</fullName>
    </recommendedName>
</protein>
<comment type="caution">
    <text evidence="10">The sequence shown here is derived from an EMBL/GenBank/DDBJ whole genome shotgun (WGS) entry which is preliminary data.</text>
</comment>
<evidence type="ECO:0000256" key="5">
    <source>
        <dbReference type="ARBA" id="ARBA00022692"/>
    </source>
</evidence>
<evidence type="ECO:0000256" key="6">
    <source>
        <dbReference type="ARBA" id="ARBA00022989"/>
    </source>
</evidence>
<evidence type="ECO:0000256" key="8">
    <source>
        <dbReference type="SAM" id="Phobius"/>
    </source>
</evidence>
<dbReference type="Pfam" id="PF13231">
    <property type="entry name" value="PMT_2"/>
    <property type="match status" value="1"/>
</dbReference>
<feature type="transmembrane region" description="Helical" evidence="8">
    <location>
        <begin position="319"/>
        <end position="339"/>
    </location>
</feature>
<dbReference type="GO" id="GO:0016763">
    <property type="term" value="F:pentosyltransferase activity"/>
    <property type="evidence" value="ECO:0007669"/>
    <property type="project" value="TreeGrafter"/>
</dbReference>
<evidence type="ECO:0000256" key="2">
    <source>
        <dbReference type="ARBA" id="ARBA00022475"/>
    </source>
</evidence>
<evidence type="ECO:0000256" key="4">
    <source>
        <dbReference type="ARBA" id="ARBA00022679"/>
    </source>
</evidence>
<evidence type="ECO:0000259" key="9">
    <source>
        <dbReference type="Pfam" id="PF13231"/>
    </source>
</evidence>
<keyword evidence="3" id="KW-0328">Glycosyltransferase</keyword>
<feature type="transmembrane region" description="Helical" evidence="8">
    <location>
        <begin position="7"/>
        <end position="24"/>
    </location>
</feature>
<feature type="transmembrane region" description="Helical" evidence="8">
    <location>
        <begin position="225"/>
        <end position="244"/>
    </location>
</feature>
<keyword evidence="2" id="KW-1003">Cell membrane</keyword>
<dbReference type="EMBL" id="LBSV01000001">
    <property type="protein sequence ID" value="KKQ26661.1"/>
    <property type="molecule type" value="Genomic_DNA"/>
</dbReference>
<feature type="transmembrane region" description="Helical" evidence="8">
    <location>
        <begin position="97"/>
        <end position="121"/>
    </location>
</feature>
<feature type="transmembrane region" description="Helical" evidence="8">
    <location>
        <begin position="345"/>
        <end position="362"/>
    </location>
</feature>
<dbReference type="GO" id="GO:0005886">
    <property type="term" value="C:plasma membrane"/>
    <property type="evidence" value="ECO:0007669"/>
    <property type="project" value="UniProtKB-SubCell"/>
</dbReference>
<evidence type="ECO:0000256" key="1">
    <source>
        <dbReference type="ARBA" id="ARBA00004651"/>
    </source>
</evidence>
<reference evidence="10 11" key="1">
    <citation type="journal article" date="2015" name="Nature">
        <title>rRNA introns, odd ribosomes, and small enigmatic genomes across a large radiation of phyla.</title>
        <authorList>
            <person name="Brown C.T."/>
            <person name="Hug L.A."/>
            <person name="Thomas B.C."/>
            <person name="Sharon I."/>
            <person name="Castelle C.J."/>
            <person name="Singh A."/>
            <person name="Wilkins M.J."/>
            <person name="Williams K.H."/>
            <person name="Banfield J.F."/>
        </authorList>
    </citation>
    <scope>NUCLEOTIDE SEQUENCE [LARGE SCALE GENOMIC DNA]</scope>
</reference>
<evidence type="ECO:0000313" key="10">
    <source>
        <dbReference type="EMBL" id="KKQ26661.1"/>
    </source>
</evidence>
<keyword evidence="6 8" id="KW-1133">Transmembrane helix</keyword>
<proteinExistence type="predicted"/>
<keyword evidence="4" id="KW-0808">Transferase</keyword>
<dbReference type="PANTHER" id="PTHR33908">
    <property type="entry name" value="MANNOSYLTRANSFERASE YKCB-RELATED"/>
    <property type="match status" value="1"/>
</dbReference>
<dbReference type="GO" id="GO:0009103">
    <property type="term" value="P:lipopolysaccharide biosynthetic process"/>
    <property type="evidence" value="ECO:0007669"/>
    <property type="project" value="UniProtKB-ARBA"/>
</dbReference>
<keyword evidence="7 8" id="KW-0472">Membrane</keyword>
<dbReference type="AlphaFoldDB" id="A0A0G0JER8"/>
<feature type="transmembrane region" description="Helical" evidence="8">
    <location>
        <begin position="291"/>
        <end position="312"/>
    </location>
</feature>
<evidence type="ECO:0000256" key="7">
    <source>
        <dbReference type="ARBA" id="ARBA00023136"/>
    </source>
</evidence>
<dbReference type="Proteomes" id="UP000034917">
    <property type="component" value="Unassembled WGS sequence"/>
</dbReference>
<accession>A0A0G0JER8</accession>
<feature type="domain" description="Glycosyltransferase RgtA/B/C/D-like" evidence="9">
    <location>
        <begin position="90"/>
        <end position="234"/>
    </location>
</feature>
<gene>
    <name evidence="10" type="ORF">US40_C0001G0010</name>
</gene>